<dbReference type="EMBL" id="JXTC01000203">
    <property type="protein sequence ID" value="PON82060.1"/>
    <property type="molecule type" value="Genomic_DNA"/>
</dbReference>
<keyword evidence="3" id="KW-1185">Reference proteome</keyword>
<feature type="region of interest" description="Disordered" evidence="1">
    <location>
        <begin position="99"/>
        <end position="121"/>
    </location>
</feature>
<protein>
    <submittedName>
        <fullName evidence="2">Uncharacterized protein</fullName>
    </submittedName>
</protein>
<dbReference type="Proteomes" id="UP000237000">
    <property type="component" value="Unassembled WGS sequence"/>
</dbReference>
<feature type="compositionally biased region" description="Pro residues" evidence="1">
    <location>
        <begin position="1"/>
        <end position="14"/>
    </location>
</feature>
<dbReference type="OrthoDB" id="641808at2759"/>
<feature type="compositionally biased region" description="Low complexity" evidence="1">
    <location>
        <begin position="99"/>
        <end position="111"/>
    </location>
</feature>
<comment type="caution">
    <text evidence="2">The sequence shown here is derived from an EMBL/GenBank/DDBJ whole genome shotgun (WGS) entry which is preliminary data.</text>
</comment>
<dbReference type="STRING" id="63057.A0A2P5E992"/>
<dbReference type="AlphaFoldDB" id="A0A2P5E992"/>
<name>A0A2P5E992_TREOI</name>
<evidence type="ECO:0000256" key="1">
    <source>
        <dbReference type="SAM" id="MobiDB-lite"/>
    </source>
</evidence>
<proteinExistence type="predicted"/>
<dbReference type="PANTHER" id="PTHR31865:SF22">
    <property type="entry name" value="DUF1685 FAMILY PROTEIN"/>
    <property type="match status" value="1"/>
</dbReference>
<feature type="region of interest" description="Disordered" evidence="1">
    <location>
        <begin position="1"/>
        <end position="52"/>
    </location>
</feature>
<dbReference type="Pfam" id="PF07939">
    <property type="entry name" value="DUF1685"/>
    <property type="match status" value="1"/>
</dbReference>
<reference evidence="3" key="1">
    <citation type="submission" date="2016-06" db="EMBL/GenBank/DDBJ databases">
        <title>Parallel loss of symbiosis genes in relatives of nitrogen-fixing non-legume Parasponia.</title>
        <authorList>
            <person name="Van Velzen R."/>
            <person name="Holmer R."/>
            <person name="Bu F."/>
            <person name="Rutten L."/>
            <person name="Van Zeijl A."/>
            <person name="Liu W."/>
            <person name="Santuari L."/>
            <person name="Cao Q."/>
            <person name="Sharma T."/>
            <person name="Shen D."/>
            <person name="Roswanjaya Y."/>
            <person name="Wardhani T."/>
            <person name="Kalhor M.S."/>
            <person name="Jansen J."/>
            <person name="Van den Hoogen J."/>
            <person name="Gungor B."/>
            <person name="Hartog M."/>
            <person name="Hontelez J."/>
            <person name="Verver J."/>
            <person name="Yang W.-C."/>
            <person name="Schijlen E."/>
            <person name="Repin R."/>
            <person name="Schilthuizen M."/>
            <person name="Schranz E."/>
            <person name="Heidstra R."/>
            <person name="Miyata K."/>
            <person name="Fedorova E."/>
            <person name="Kohlen W."/>
            <person name="Bisseling T."/>
            <person name="Smit S."/>
            <person name="Geurts R."/>
        </authorList>
    </citation>
    <scope>NUCLEOTIDE SEQUENCE [LARGE SCALE GENOMIC DNA]</scope>
    <source>
        <strain evidence="3">cv. RG33-2</strain>
    </source>
</reference>
<evidence type="ECO:0000313" key="2">
    <source>
        <dbReference type="EMBL" id="PON82060.1"/>
    </source>
</evidence>
<feature type="compositionally biased region" description="Basic and acidic residues" evidence="1">
    <location>
        <begin position="24"/>
        <end position="33"/>
    </location>
</feature>
<sequence>MSKPQAAPPPPPRPLIKHKSWSPDAHREEAWLRRKDRQSSGGRLLRSKSVSDEDLEELKACFELGFGFDSPDSDPRLTDTLPALGLYYAVHKQYSKSLSRSSSSSSIGSDSDFGNPSTIIDPGDDSEMVKTRLKQWAQVVACATCTGEGGGYGSWYSELSRRASNQFVLFSFWRFVIDFLRGLTASLKSPSVAVDMVSDEKSKPRISYLRGHVHSWNWDYVDDIGIVNCRITLMKKKESEATSACSSFTCSTEKIELGARLIFLLKNASFSSMLGPWAIKMDPKPWDKVRGVPSGEI</sequence>
<evidence type="ECO:0000313" key="3">
    <source>
        <dbReference type="Proteomes" id="UP000237000"/>
    </source>
</evidence>
<dbReference type="PANTHER" id="PTHR31865">
    <property type="entry name" value="OSJNBA0071G03.3 PROTEIN"/>
    <property type="match status" value="1"/>
</dbReference>
<gene>
    <name evidence="2" type="ORF">TorRG33x02_221770</name>
</gene>
<organism evidence="2 3">
    <name type="scientific">Trema orientale</name>
    <name type="common">Charcoal tree</name>
    <name type="synonym">Celtis orientalis</name>
    <dbReference type="NCBI Taxonomy" id="63057"/>
    <lineage>
        <taxon>Eukaryota</taxon>
        <taxon>Viridiplantae</taxon>
        <taxon>Streptophyta</taxon>
        <taxon>Embryophyta</taxon>
        <taxon>Tracheophyta</taxon>
        <taxon>Spermatophyta</taxon>
        <taxon>Magnoliopsida</taxon>
        <taxon>eudicotyledons</taxon>
        <taxon>Gunneridae</taxon>
        <taxon>Pentapetalae</taxon>
        <taxon>rosids</taxon>
        <taxon>fabids</taxon>
        <taxon>Rosales</taxon>
        <taxon>Cannabaceae</taxon>
        <taxon>Trema</taxon>
    </lineage>
</organism>
<dbReference type="InParanoid" id="A0A2P5E992"/>
<dbReference type="InterPro" id="IPR012881">
    <property type="entry name" value="DUF1685"/>
</dbReference>
<accession>A0A2P5E992</accession>